<feature type="domain" description="Glycoside hydrolase family 31 N-terminal" evidence="4">
    <location>
        <begin position="20"/>
        <end position="185"/>
    </location>
</feature>
<dbReference type="InterPro" id="IPR051816">
    <property type="entry name" value="Glycosyl_Hydrolase_31"/>
</dbReference>
<dbReference type="AlphaFoldDB" id="A0A7W0ICJ5"/>
<dbReference type="Proteomes" id="UP000545761">
    <property type="component" value="Unassembled WGS sequence"/>
</dbReference>
<sequence>MVSFRPSPTALEVRHRHEVLTIEAWGADSVRVRAAQHRIPAESHGALDNQPPPCDLPQITTEKDRATFVHGDLTVHVDFDRRAAYPEPLLTFIRTSTGDELLAESREHFWLPGARVFTGNQWGTHEVHQQFAAYEGERLYGMGQRTHGRLDLKGLALDLVQRNGEVSIPFVLSNRGYGLLWNLPAVGRAEFAQNATRWQAGQAREIDYWFTAAPTPAGILARYADATGHTPELPEWASGFWQSKLRYRDQDELLAVAREHRRRGLPLSVIVADYFHWPAMGDYRFDETEWPDPKAMVDELAELGVELMVSIWPTVSPLSEHFADYRDGGLLVGTHQGVEFHQTIQDKGMAAPMPVAFYDPTNPRTRQFVWDLVRRNYRDLGIRVFWLDACEPELNPAHPGHLSLYAGPGAEVAGIYPRDNARLFAEGMAADGEPTVLLCRSAWAGAQKYGAALWSGDIPATWESLRQQIRAGLSVAVSGIPWWTTDIGGFHGGDARDPAYRELMIRWFQFGVFCPLFRLHGDREPRNPTSFAQTGGPNEVWSYGEEAYDIISGLLHLRERLRPYVHEQMRTAARTGLPPMRPLFLNHPEDPHAWALDDEFLFGPDILVAPVAQAGQRSREVYLPAGTRWVCAASGEVHEGGRTVTAPAPIDHIPVFTREGADLPLTA</sequence>
<dbReference type="PANTHER" id="PTHR43863">
    <property type="entry name" value="HYDROLASE, PUTATIVE (AFU_ORTHOLOGUE AFUA_1G03140)-RELATED"/>
    <property type="match status" value="1"/>
</dbReference>
<evidence type="ECO:0000259" key="3">
    <source>
        <dbReference type="Pfam" id="PF01055"/>
    </source>
</evidence>
<evidence type="ECO:0000256" key="2">
    <source>
        <dbReference type="RuleBase" id="RU361185"/>
    </source>
</evidence>
<dbReference type="GO" id="GO:0005975">
    <property type="term" value="P:carbohydrate metabolic process"/>
    <property type="evidence" value="ECO:0007669"/>
    <property type="project" value="InterPro"/>
</dbReference>
<dbReference type="Pfam" id="PF13802">
    <property type="entry name" value="Gal_mutarotas_2"/>
    <property type="match status" value="1"/>
</dbReference>
<dbReference type="SUPFAM" id="SSF51445">
    <property type="entry name" value="(Trans)glycosidases"/>
    <property type="match status" value="1"/>
</dbReference>
<dbReference type="GO" id="GO:0030246">
    <property type="term" value="F:carbohydrate binding"/>
    <property type="evidence" value="ECO:0007669"/>
    <property type="project" value="InterPro"/>
</dbReference>
<evidence type="ECO:0000256" key="1">
    <source>
        <dbReference type="ARBA" id="ARBA00007806"/>
    </source>
</evidence>
<reference evidence="6 7" key="1">
    <citation type="submission" date="2020-07" db="EMBL/GenBank/DDBJ databases">
        <title>Streptomyces isolated from Indian soil.</title>
        <authorList>
            <person name="Mandal S."/>
            <person name="Maiti P.K."/>
        </authorList>
    </citation>
    <scope>NUCLEOTIDE SEQUENCE [LARGE SCALE GENOMIC DNA]</scope>
    <source>
        <strain evidence="6 7">PSKA28</strain>
    </source>
</reference>
<accession>A0A7W0ICJ5</accession>
<dbReference type="InterPro" id="IPR017853">
    <property type="entry name" value="GH"/>
</dbReference>
<gene>
    <name evidence="6" type="ORF">H1D24_32920</name>
</gene>
<protein>
    <submittedName>
        <fullName evidence="6">Glycoside hydrolase family 31 protein</fullName>
    </submittedName>
</protein>
<dbReference type="PANTHER" id="PTHR43863:SF2">
    <property type="entry name" value="MALTASE-GLUCOAMYLASE"/>
    <property type="match status" value="1"/>
</dbReference>
<dbReference type="SUPFAM" id="SSF51011">
    <property type="entry name" value="Glycosyl hydrolase domain"/>
    <property type="match status" value="1"/>
</dbReference>
<dbReference type="InterPro" id="IPR048395">
    <property type="entry name" value="Glyco_hydro_31_C"/>
</dbReference>
<dbReference type="InterPro" id="IPR011013">
    <property type="entry name" value="Gal_mutarotase_sf_dom"/>
</dbReference>
<organism evidence="6 7">
    <name type="scientific">Streptomyces himalayensis subsp. himalayensis</name>
    <dbReference type="NCBI Taxonomy" id="2756131"/>
    <lineage>
        <taxon>Bacteria</taxon>
        <taxon>Bacillati</taxon>
        <taxon>Actinomycetota</taxon>
        <taxon>Actinomycetes</taxon>
        <taxon>Kitasatosporales</taxon>
        <taxon>Streptomycetaceae</taxon>
        <taxon>Streptomyces</taxon>
        <taxon>Streptomyces himalayensis</taxon>
    </lineage>
</organism>
<dbReference type="Pfam" id="PF01055">
    <property type="entry name" value="Glyco_hydro_31_2nd"/>
    <property type="match status" value="1"/>
</dbReference>
<keyword evidence="2" id="KW-0326">Glycosidase</keyword>
<dbReference type="EMBL" id="JACEHE010000028">
    <property type="protein sequence ID" value="MBA2950462.1"/>
    <property type="molecule type" value="Genomic_DNA"/>
</dbReference>
<dbReference type="GO" id="GO:0004553">
    <property type="term" value="F:hydrolase activity, hydrolyzing O-glycosyl compounds"/>
    <property type="evidence" value="ECO:0007669"/>
    <property type="project" value="InterPro"/>
</dbReference>
<dbReference type="InterPro" id="IPR013780">
    <property type="entry name" value="Glyco_hydro_b"/>
</dbReference>
<evidence type="ECO:0000313" key="7">
    <source>
        <dbReference type="Proteomes" id="UP000545761"/>
    </source>
</evidence>
<dbReference type="Gene3D" id="2.60.40.1760">
    <property type="entry name" value="glycosyl hydrolase (family 31)"/>
    <property type="match status" value="1"/>
</dbReference>
<comment type="caution">
    <text evidence="6">The sequence shown here is derived from an EMBL/GenBank/DDBJ whole genome shotgun (WGS) entry which is preliminary data.</text>
</comment>
<dbReference type="Gene3D" id="2.60.40.1180">
    <property type="entry name" value="Golgi alpha-mannosidase II"/>
    <property type="match status" value="1"/>
</dbReference>
<dbReference type="Gene3D" id="3.20.20.80">
    <property type="entry name" value="Glycosidases"/>
    <property type="match status" value="1"/>
</dbReference>
<evidence type="ECO:0000313" key="6">
    <source>
        <dbReference type="EMBL" id="MBA2950462.1"/>
    </source>
</evidence>
<feature type="domain" description="Glycosyl hydrolase family 31 C-terminal" evidence="5">
    <location>
        <begin position="576"/>
        <end position="661"/>
    </location>
</feature>
<comment type="similarity">
    <text evidence="1 2">Belongs to the glycosyl hydrolase 31 family.</text>
</comment>
<feature type="domain" description="Glycoside hydrolase family 31 TIM barrel" evidence="3">
    <location>
        <begin position="231"/>
        <end position="567"/>
    </location>
</feature>
<dbReference type="RefSeq" id="WP_181661386.1">
    <property type="nucleotide sequence ID" value="NZ_JACEHE010000028.1"/>
</dbReference>
<name>A0A7W0ICJ5_9ACTN</name>
<evidence type="ECO:0000259" key="5">
    <source>
        <dbReference type="Pfam" id="PF21365"/>
    </source>
</evidence>
<dbReference type="InterPro" id="IPR000322">
    <property type="entry name" value="Glyco_hydro_31_TIM"/>
</dbReference>
<dbReference type="InterPro" id="IPR025887">
    <property type="entry name" value="Glyco_hydro_31_N_dom"/>
</dbReference>
<proteinExistence type="inferred from homology"/>
<dbReference type="SUPFAM" id="SSF74650">
    <property type="entry name" value="Galactose mutarotase-like"/>
    <property type="match status" value="1"/>
</dbReference>
<evidence type="ECO:0000259" key="4">
    <source>
        <dbReference type="Pfam" id="PF13802"/>
    </source>
</evidence>
<dbReference type="CDD" id="cd06591">
    <property type="entry name" value="GH31_xylosidase_XylS"/>
    <property type="match status" value="1"/>
</dbReference>
<dbReference type="Pfam" id="PF21365">
    <property type="entry name" value="Glyco_hydro_31_3rd"/>
    <property type="match status" value="1"/>
</dbReference>
<keyword evidence="2 6" id="KW-0378">Hydrolase</keyword>
<dbReference type="CDD" id="cd14752">
    <property type="entry name" value="GH31_N"/>
    <property type="match status" value="1"/>
</dbReference>